<dbReference type="InterPro" id="IPR001342">
    <property type="entry name" value="HDH_cat"/>
</dbReference>
<dbReference type="Proteomes" id="UP000267921">
    <property type="component" value="Unassembled WGS sequence"/>
</dbReference>
<evidence type="ECO:0000256" key="3">
    <source>
        <dbReference type="ARBA" id="ARBA00006753"/>
    </source>
</evidence>
<dbReference type="KEGG" id="mhaz:BHR79_00565"/>
<feature type="binding site" evidence="11">
    <location>
        <position position="206"/>
    </location>
    <ligand>
        <name>L-homoserine</name>
        <dbReference type="ChEBI" id="CHEBI:57476"/>
    </ligand>
</feature>
<feature type="binding site" evidence="11">
    <location>
        <begin position="10"/>
        <end position="15"/>
    </location>
    <ligand>
        <name>NADP(+)</name>
        <dbReference type="ChEBI" id="CHEBI:58349"/>
    </ligand>
</feature>
<dbReference type="GeneID" id="30582201"/>
<evidence type="ECO:0000256" key="10">
    <source>
        <dbReference type="PIRSR" id="PIRSR036497-1"/>
    </source>
</evidence>
<accession>A0A1L3PZR7</accession>
<dbReference type="GO" id="GO:0050661">
    <property type="term" value="F:NADP binding"/>
    <property type="evidence" value="ECO:0007669"/>
    <property type="project" value="InterPro"/>
</dbReference>
<dbReference type="Proteomes" id="UP000186879">
    <property type="component" value="Chromosome"/>
</dbReference>
<dbReference type="STRING" id="2177.BHR79_00565"/>
<feature type="domain" description="Aspartate/homoserine dehydrogenase NAD-binding" evidence="13">
    <location>
        <begin position="10"/>
        <end position="145"/>
    </location>
</feature>
<dbReference type="SUPFAM" id="SSF55347">
    <property type="entry name" value="Glyceraldehyde-3-phosphate dehydrogenase-like, C-terminal domain"/>
    <property type="match status" value="1"/>
</dbReference>
<evidence type="ECO:0000256" key="9">
    <source>
        <dbReference type="ARBA" id="ARBA00023167"/>
    </source>
</evidence>
<dbReference type="RefSeq" id="WP_072560294.1">
    <property type="nucleotide sequence ID" value="NZ_CP017921.1"/>
</dbReference>
<evidence type="ECO:0000259" key="12">
    <source>
        <dbReference type="Pfam" id="PF00742"/>
    </source>
</evidence>
<keyword evidence="6" id="KW-0028">Amino-acid biosynthesis</keyword>
<keyword evidence="7" id="KW-0791">Threonine biosynthesis</keyword>
<dbReference type="PANTHER" id="PTHR43331:SF1">
    <property type="entry name" value="HOMOSERINE DEHYDROGENASE"/>
    <property type="match status" value="1"/>
</dbReference>
<keyword evidence="8 15" id="KW-0560">Oxidoreductase</keyword>
<evidence type="ECO:0000256" key="11">
    <source>
        <dbReference type="PIRSR" id="PIRSR036497-2"/>
    </source>
</evidence>
<dbReference type="PIRSF" id="PIRSF036497">
    <property type="entry name" value="HDH_short"/>
    <property type="match status" value="1"/>
</dbReference>
<evidence type="ECO:0000256" key="7">
    <source>
        <dbReference type="ARBA" id="ARBA00022697"/>
    </source>
</evidence>
<dbReference type="EC" id="1.1.1.3" evidence="4"/>
<dbReference type="GO" id="GO:0004412">
    <property type="term" value="F:homoserine dehydrogenase activity"/>
    <property type="evidence" value="ECO:0007669"/>
    <property type="project" value="UniProtKB-EC"/>
</dbReference>
<dbReference type="NCBIfam" id="NF004912">
    <property type="entry name" value="PRK06270.1"/>
    <property type="match status" value="1"/>
</dbReference>
<evidence type="ECO:0000256" key="4">
    <source>
        <dbReference type="ARBA" id="ARBA00013213"/>
    </source>
</evidence>
<keyword evidence="9" id="KW-0486">Methionine biosynthesis</keyword>
<dbReference type="Pfam" id="PF00742">
    <property type="entry name" value="Homoserine_dh"/>
    <property type="match status" value="1"/>
</dbReference>
<evidence type="ECO:0000313" key="17">
    <source>
        <dbReference type="Proteomes" id="UP000186879"/>
    </source>
</evidence>
<dbReference type="GO" id="GO:0009086">
    <property type="term" value="P:methionine biosynthetic process"/>
    <property type="evidence" value="ECO:0007669"/>
    <property type="project" value="UniProtKB-KW"/>
</dbReference>
<evidence type="ECO:0000256" key="8">
    <source>
        <dbReference type="ARBA" id="ARBA00023002"/>
    </source>
</evidence>
<dbReference type="AlphaFoldDB" id="A0A1L3PZR7"/>
<comment type="pathway">
    <text evidence="1">Amino-acid biosynthesis; L-threonine biosynthesis; L-threonine from L-aspartate: step 3/5.</text>
</comment>
<dbReference type="Gene3D" id="3.40.50.720">
    <property type="entry name" value="NAD(P)-binding Rossmann-like Domain"/>
    <property type="match status" value="1"/>
</dbReference>
<dbReference type="UniPathway" id="UPA00051">
    <property type="reaction ID" value="UER00465"/>
</dbReference>
<evidence type="ECO:0000256" key="6">
    <source>
        <dbReference type="ARBA" id="ARBA00022605"/>
    </source>
</evidence>
<dbReference type="FunFam" id="3.40.50.720:FF:000554">
    <property type="entry name" value="Homoserine dehydrogenase"/>
    <property type="match status" value="1"/>
</dbReference>
<reference evidence="14 17" key="1">
    <citation type="submission" date="2016-10" db="EMBL/GenBank/DDBJ databases">
        <title>Methanohalophilus halophilus.</title>
        <authorList>
            <person name="L'haridon S."/>
        </authorList>
    </citation>
    <scope>NUCLEOTIDE SEQUENCE [LARGE SCALE GENOMIC DNA]</scope>
    <source>
        <strain evidence="14 17">Z-7982</strain>
    </source>
</reference>
<evidence type="ECO:0000259" key="13">
    <source>
        <dbReference type="Pfam" id="PF03447"/>
    </source>
</evidence>
<dbReference type="FunFam" id="3.30.360.10:FF:000005">
    <property type="entry name" value="Homoserine dehydrogenase"/>
    <property type="match status" value="1"/>
</dbReference>
<evidence type="ECO:0000256" key="5">
    <source>
        <dbReference type="ARBA" id="ARBA00013376"/>
    </source>
</evidence>
<evidence type="ECO:0000313" key="14">
    <source>
        <dbReference type="EMBL" id="APH38120.1"/>
    </source>
</evidence>
<evidence type="ECO:0000313" key="16">
    <source>
        <dbReference type="EMBL" id="SDW82206.1"/>
    </source>
</evidence>
<evidence type="ECO:0000256" key="2">
    <source>
        <dbReference type="ARBA" id="ARBA00005062"/>
    </source>
</evidence>
<sequence length="332" mass="35411">MKIIRASIIGFGSVGQGVAQVFLQKKEEIQKKGFDLKVVAVADSRSAAIDEKGLDLEKVLKSKKENGQVGTETLSGLEVIRNVEHEVVIETTPTDIETGGVGLDNMLTAFGKRMDVVTSNKGPLALKYGELAEVAQKNNAKFRFEATVGGAMPAINLIRDTLAGNSIISIEGILNGTCNYILTRMMEEHASYEQMLAESQELGIAETDPTYDVEGIDAACKLVILANYVFGMKATYHDVDVKGITSITPEALSLAQSEGYVIKQIGEVKDGFIQTSPRLVPESHPLAVGGTLNVVSVQTDLAGTVTSTGRGAGSIETASAILSDLISIYRED</sequence>
<dbReference type="Gene3D" id="3.30.360.10">
    <property type="entry name" value="Dihydrodipicolinate Reductase, domain 2"/>
    <property type="match status" value="1"/>
</dbReference>
<evidence type="ECO:0000256" key="1">
    <source>
        <dbReference type="ARBA" id="ARBA00005056"/>
    </source>
</evidence>
<evidence type="ECO:0000313" key="15">
    <source>
        <dbReference type="EMBL" id="RNI11015.1"/>
    </source>
</evidence>
<dbReference type="InterPro" id="IPR036291">
    <property type="entry name" value="NAD(P)-bd_dom_sf"/>
</dbReference>
<reference evidence="15 19" key="3">
    <citation type="submission" date="2018-10" db="EMBL/GenBank/DDBJ databases">
        <title>Cultivation of a novel Methanohalophilus strain from Kebrit Deep of the Red Sea and a genomic comparison of members of the genus Methanohalophilus.</title>
        <authorList>
            <person name="Guan Y."/>
            <person name="Ngugi D.K."/>
            <person name="Stingl U."/>
        </authorList>
    </citation>
    <scope>NUCLEOTIDE SEQUENCE [LARGE SCALE GENOMIC DNA]</scope>
    <source>
        <strain evidence="15 19">DSM 3094</strain>
    </source>
</reference>
<dbReference type="UniPathway" id="UPA00050">
    <property type="reaction ID" value="UER00063"/>
</dbReference>
<feature type="binding site" evidence="11">
    <location>
        <position position="121"/>
    </location>
    <ligand>
        <name>NADPH</name>
        <dbReference type="ChEBI" id="CHEBI:57783"/>
    </ligand>
</feature>
<dbReference type="EMBL" id="FNMU01000005">
    <property type="protein sequence ID" value="SDW82206.1"/>
    <property type="molecule type" value="Genomic_DNA"/>
</dbReference>
<proteinExistence type="inferred from homology"/>
<gene>
    <name evidence="14" type="ORF">BHR79_00565</name>
    <name evidence="15" type="ORF">EFE40_02235</name>
    <name evidence="16" type="ORF">SAMN04515625_1664</name>
</gene>
<dbReference type="PANTHER" id="PTHR43331">
    <property type="entry name" value="HOMOSERINE DEHYDROGENASE"/>
    <property type="match status" value="1"/>
</dbReference>
<dbReference type="OrthoDB" id="4488at2157"/>
<evidence type="ECO:0000313" key="18">
    <source>
        <dbReference type="Proteomes" id="UP000198669"/>
    </source>
</evidence>
<dbReference type="GO" id="GO:0009088">
    <property type="term" value="P:threonine biosynthetic process"/>
    <property type="evidence" value="ECO:0007669"/>
    <property type="project" value="UniProtKB-UniPathway"/>
</dbReference>
<dbReference type="Proteomes" id="UP000198669">
    <property type="component" value="Unassembled WGS sequence"/>
</dbReference>
<dbReference type="InterPro" id="IPR005106">
    <property type="entry name" value="Asp/hSer_DH_NAD-bd"/>
</dbReference>
<keyword evidence="17" id="KW-1185">Reference proteome</keyword>
<feature type="domain" description="Homoserine dehydrogenase catalytic" evidence="12">
    <location>
        <begin position="153"/>
        <end position="326"/>
    </location>
</feature>
<evidence type="ECO:0000313" key="19">
    <source>
        <dbReference type="Proteomes" id="UP000267921"/>
    </source>
</evidence>
<dbReference type="SUPFAM" id="SSF51735">
    <property type="entry name" value="NAD(P)-binding Rossmann-fold domains"/>
    <property type="match status" value="1"/>
</dbReference>
<dbReference type="NCBIfam" id="NF004976">
    <property type="entry name" value="PRK06349.1"/>
    <property type="match status" value="1"/>
</dbReference>
<dbReference type="Pfam" id="PF03447">
    <property type="entry name" value="NAD_binding_3"/>
    <property type="match status" value="1"/>
</dbReference>
<comment type="similarity">
    <text evidence="3">Belongs to the homoserine dehydrogenase family.</text>
</comment>
<dbReference type="EMBL" id="CP017921">
    <property type="protein sequence ID" value="APH38120.1"/>
    <property type="molecule type" value="Genomic_DNA"/>
</dbReference>
<dbReference type="EMBL" id="RJJG01000001">
    <property type="protein sequence ID" value="RNI11015.1"/>
    <property type="molecule type" value="Genomic_DNA"/>
</dbReference>
<organism evidence="14 17">
    <name type="scientific">Methanohalophilus halophilus</name>
    <dbReference type="NCBI Taxonomy" id="2177"/>
    <lineage>
        <taxon>Archaea</taxon>
        <taxon>Methanobacteriati</taxon>
        <taxon>Methanobacteriota</taxon>
        <taxon>Stenosarchaea group</taxon>
        <taxon>Methanomicrobia</taxon>
        <taxon>Methanosarcinales</taxon>
        <taxon>Methanosarcinaceae</taxon>
        <taxon>Methanohalophilus</taxon>
    </lineage>
</organism>
<feature type="active site" description="Proton donor" evidence="10">
    <location>
        <position position="221"/>
    </location>
</feature>
<name>A0A1L3PZR7_9EURY</name>
<comment type="pathway">
    <text evidence="2">Amino-acid biosynthesis; L-methionine biosynthesis via de novo pathway; L-homoserine from L-aspartate: step 3/3.</text>
</comment>
<dbReference type="InterPro" id="IPR022697">
    <property type="entry name" value="HDH_short"/>
</dbReference>
<protein>
    <recommendedName>
        <fullName evidence="5">Homoserine dehydrogenase</fullName>
        <ecNumber evidence="4">1.1.1.3</ecNumber>
    </recommendedName>
</protein>
<keyword evidence="11" id="KW-0521">NADP</keyword>
<reference evidence="16 18" key="2">
    <citation type="submission" date="2016-10" db="EMBL/GenBank/DDBJ databases">
        <authorList>
            <person name="de Groot N.N."/>
        </authorList>
    </citation>
    <scope>NUCLEOTIDE SEQUENCE [LARGE SCALE GENOMIC DNA]</scope>
    <source>
        <strain evidence="16 18">Z-7982</strain>
    </source>
</reference>